<dbReference type="EMBL" id="JADIVZ010000001">
    <property type="protein sequence ID" value="MBF4160591.1"/>
    <property type="molecule type" value="Genomic_DNA"/>
</dbReference>
<evidence type="ECO:0000313" key="2">
    <source>
        <dbReference type="EMBL" id="MBF4160591.1"/>
    </source>
</evidence>
<accession>A0A930UYH9</accession>
<proteinExistence type="predicted"/>
<evidence type="ECO:0000313" key="3">
    <source>
        <dbReference type="Proteomes" id="UP000656804"/>
    </source>
</evidence>
<dbReference type="AlphaFoldDB" id="A0A930UYH9"/>
<feature type="compositionally biased region" description="Low complexity" evidence="1">
    <location>
        <begin position="89"/>
        <end position="98"/>
    </location>
</feature>
<organism evidence="2 3">
    <name type="scientific">Nocardioides acrostichi</name>
    <dbReference type="NCBI Taxonomy" id="2784339"/>
    <lineage>
        <taxon>Bacteria</taxon>
        <taxon>Bacillati</taxon>
        <taxon>Actinomycetota</taxon>
        <taxon>Actinomycetes</taxon>
        <taxon>Propionibacteriales</taxon>
        <taxon>Nocardioidaceae</taxon>
        <taxon>Nocardioides</taxon>
    </lineage>
</organism>
<feature type="region of interest" description="Disordered" evidence="1">
    <location>
        <begin position="83"/>
        <end position="105"/>
    </location>
</feature>
<dbReference type="Proteomes" id="UP000656804">
    <property type="component" value="Unassembled WGS sequence"/>
</dbReference>
<protein>
    <submittedName>
        <fullName evidence="2">Uncharacterized protein</fullName>
    </submittedName>
</protein>
<name>A0A930UYH9_9ACTN</name>
<feature type="region of interest" description="Disordered" evidence="1">
    <location>
        <begin position="1"/>
        <end position="29"/>
    </location>
</feature>
<keyword evidence="3" id="KW-1185">Reference proteome</keyword>
<reference evidence="2" key="1">
    <citation type="submission" date="2020-11" db="EMBL/GenBank/DDBJ databases">
        <title>Nocardioides sp. CBS4Y-1, whole genome shotgun sequence.</title>
        <authorList>
            <person name="Tuo L."/>
        </authorList>
    </citation>
    <scope>NUCLEOTIDE SEQUENCE</scope>
    <source>
        <strain evidence="2">CBS4Y-1</strain>
    </source>
</reference>
<comment type="caution">
    <text evidence="2">The sequence shown here is derived from an EMBL/GenBank/DDBJ whole genome shotgun (WGS) entry which is preliminary data.</text>
</comment>
<gene>
    <name evidence="2" type="ORF">ISG29_02745</name>
</gene>
<dbReference type="RefSeq" id="WP_194502295.1">
    <property type="nucleotide sequence ID" value="NZ_JADIVZ010000001.1"/>
</dbReference>
<evidence type="ECO:0000256" key="1">
    <source>
        <dbReference type="SAM" id="MobiDB-lite"/>
    </source>
</evidence>
<sequence length="105" mass="11368">MSGERRTASPGNRDNQRVAGPDSPPSFDASTVEMLCRALGEAVRGHQITNLIAVLKVSEDASEARNTKWKRLFIAVAATQNRQRDGRPLLRSGRRSGPAAATARI</sequence>